<keyword evidence="1" id="KW-0812">Transmembrane</keyword>
<name>A0A381YN27_9ZZZZ</name>
<organism evidence="2">
    <name type="scientific">marine metagenome</name>
    <dbReference type="NCBI Taxonomy" id="408172"/>
    <lineage>
        <taxon>unclassified sequences</taxon>
        <taxon>metagenomes</taxon>
        <taxon>ecological metagenomes</taxon>
    </lineage>
</organism>
<feature type="non-terminal residue" evidence="2">
    <location>
        <position position="46"/>
    </location>
</feature>
<dbReference type="AlphaFoldDB" id="A0A381YN27"/>
<sequence length="46" mass="4960">MFDAHAVALGPHGMLAINIAMLSLIGWALWRAEQRLSSGSDLILLV</sequence>
<gene>
    <name evidence="2" type="ORF">METZ01_LOCUS131292</name>
</gene>
<keyword evidence="1" id="KW-1133">Transmembrane helix</keyword>
<dbReference type="EMBL" id="UINC01018634">
    <property type="protein sequence ID" value="SVA78438.1"/>
    <property type="molecule type" value="Genomic_DNA"/>
</dbReference>
<evidence type="ECO:0000256" key="1">
    <source>
        <dbReference type="SAM" id="Phobius"/>
    </source>
</evidence>
<evidence type="ECO:0000313" key="2">
    <source>
        <dbReference type="EMBL" id="SVA78438.1"/>
    </source>
</evidence>
<proteinExistence type="predicted"/>
<accession>A0A381YN27</accession>
<reference evidence="2" key="1">
    <citation type="submission" date="2018-05" db="EMBL/GenBank/DDBJ databases">
        <authorList>
            <person name="Lanie J.A."/>
            <person name="Ng W.-L."/>
            <person name="Kazmierczak K.M."/>
            <person name="Andrzejewski T.M."/>
            <person name="Davidsen T.M."/>
            <person name="Wayne K.J."/>
            <person name="Tettelin H."/>
            <person name="Glass J.I."/>
            <person name="Rusch D."/>
            <person name="Podicherti R."/>
            <person name="Tsui H.-C.T."/>
            <person name="Winkler M.E."/>
        </authorList>
    </citation>
    <scope>NUCLEOTIDE SEQUENCE</scope>
</reference>
<keyword evidence="1" id="KW-0472">Membrane</keyword>
<feature type="transmembrane region" description="Helical" evidence="1">
    <location>
        <begin position="12"/>
        <end position="30"/>
    </location>
</feature>
<protein>
    <submittedName>
        <fullName evidence="2">Uncharacterized protein</fullName>
    </submittedName>
</protein>